<proteinExistence type="predicted"/>
<sequence>MVGADRSTGPGAARAASDGPARGYRVVLRGELGDGFEALFEGMRLRRRAGITELTGSSIDQARLARIIELTQELGLELIEVAAVEPADDDGADG</sequence>
<comment type="caution">
    <text evidence="1">The sequence shown here is derived from an EMBL/GenBank/DDBJ whole genome shotgun (WGS) entry which is preliminary data.</text>
</comment>
<dbReference type="AlphaFoldDB" id="A0A512PAB4"/>
<keyword evidence="2" id="KW-1185">Reference proteome</keyword>
<evidence type="ECO:0000313" key="1">
    <source>
        <dbReference type="EMBL" id="GEP68042.1"/>
    </source>
</evidence>
<dbReference type="EMBL" id="BKAL01000002">
    <property type="protein sequence ID" value="GEP68042.1"/>
    <property type="molecule type" value="Genomic_DNA"/>
</dbReference>
<protein>
    <submittedName>
        <fullName evidence="1">Uncharacterized protein</fullName>
    </submittedName>
</protein>
<name>A0A512PAB4_9CELL</name>
<evidence type="ECO:0000313" key="2">
    <source>
        <dbReference type="Proteomes" id="UP000321798"/>
    </source>
</evidence>
<reference evidence="1 2" key="1">
    <citation type="submission" date="2019-07" db="EMBL/GenBank/DDBJ databases">
        <title>Whole genome shotgun sequence of Cellulomonas soli NBRC 109434.</title>
        <authorList>
            <person name="Hosoyama A."/>
            <person name="Uohara A."/>
            <person name="Ohji S."/>
            <person name="Ichikawa N."/>
        </authorList>
    </citation>
    <scope>NUCLEOTIDE SEQUENCE [LARGE SCALE GENOMIC DNA]</scope>
    <source>
        <strain evidence="1 2">NBRC 109434</strain>
    </source>
</reference>
<gene>
    <name evidence="1" type="ORF">CSO01_07570</name>
</gene>
<organism evidence="1 2">
    <name type="scientific">Cellulomonas soli</name>
    <dbReference type="NCBI Taxonomy" id="931535"/>
    <lineage>
        <taxon>Bacteria</taxon>
        <taxon>Bacillati</taxon>
        <taxon>Actinomycetota</taxon>
        <taxon>Actinomycetes</taxon>
        <taxon>Micrococcales</taxon>
        <taxon>Cellulomonadaceae</taxon>
        <taxon>Cellulomonas</taxon>
    </lineage>
</organism>
<dbReference type="Proteomes" id="UP000321798">
    <property type="component" value="Unassembled WGS sequence"/>
</dbReference>
<accession>A0A512PAB4</accession>